<dbReference type="EMBL" id="HBUE01328141">
    <property type="protein sequence ID" value="CAG6591768.1"/>
    <property type="molecule type" value="Transcribed_RNA"/>
</dbReference>
<name>A0A8D8HS77_CULPI</name>
<proteinExistence type="predicted"/>
<dbReference type="EMBL" id="HBUE01221493">
    <property type="protein sequence ID" value="CAG6539718.1"/>
    <property type="molecule type" value="Transcribed_RNA"/>
</dbReference>
<sequence length="168" mass="19577">MFVTHLSRLSTPFRSPKELVVAVLFDPVVGQPGSLNLQQLMPKLPCQHRLSRVVDRNRECRQWLTADRDRFQAPPPELLIVVRHMIQRTLYDVARFRMALHPLQPTDDVVGLQREVTDSSQAVRKRFVVTFATHNYVEQRVGFVDLAQCLRRRKILTLLKMLKHCTLI</sequence>
<accession>A0A8D8HS77</accession>
<evidence type="ECO:0000313" key="1">
    <source>
        <dbReference type="EMBL" id="CAG6539718.1"/>
    </source>
</evidence>
<protein>
    <submittedName>
        <fullName evidence="1">(northern house mosquito) hypothetical protein</fullName>
    </submittedName>
</protein>
<dbReference type="AlphaFoldDB" id="A0A8D8HS77"/>
<organism evidence="1">
    <name type="scientific">Culex pipiens</name>
    <name type="common">House mosquito</name>
    <dbReference type="NCBI Taxonomy" id="7175"/>
    <lineage>
        <taxon>Eukaryota</taxon>
        <taxon>Metazoa</taxon>
        <taxon>Ecdysozoa</taxon>
        <taxon>Arthropoda</taxon>
        <taxon>Hexapoda</taxon>
        <taxon>Insecta</taxon>
        <taxon>Pterygota</taxon>
        <taxon>Neoptera</taxon>
        <taxon>Endopterygota</taxon>
        <taxon>Diptera</taxon>
        <taxon>Nematocera</taxon>
        <taxon>Culicoidea</taxon>
        <taxon>Culicidae</taxon>
        <taxon>Culicinae</taxon>
        <taxon>Culicini</taxon>
        <taxon>Culex</taxon>
        <taxon>Culex</taxon>
    </lineage>
</organism>
<reference evidence="1" key="1">
    <citation type="submission" date="2021-05" db="EMBL/GenBank/DDBJ databases">
        <authorList>
            <person name="Alioto T."/>
            <person name="Alioto T."/>
            <person name="Gomez Garrido J."/>
        </authorList>
    </citation>
    <scope>NUCLEOTIDE SEQUENCE</scope>
</reference>